<feature type="transmembrane region" description="Helical" evidence="1">
    <location>
        <begin position="42"/>
        <end position="60"/>
    </location>
</feature>
<dbReference type="InterPro" id="IPR021401">
    <property type="entry name" value="DUF3040"/>
</dbReference>
<evidence type="ECO:0000256" key="1">
    <source>
        <dbReference type="SAM" id="Phobius"/>
    </source>
</evidence>
<accession>A0ABX1FHD2</accession>
<keyword evidence="1" id="KW-0472">Membrane</keyword>
<dbReference type="Proteomes" id="UP001515943">
    <property type="component" value="Unassembled WGS sequence"/>
</dbReference>
<evidence type="ECO:0000313" key="3">
    <source>
        <dbReference type="Proteomes" id="UP001515943"/>
    </source>
</evidence>
<sequence>MLSRHEQQQLAEIERQFTASDPALAGLLSKGPSSVRTRRRKLAVLAVSLLGALLILLGAAVAAFSLIFFGVVALLTCAGVHVWNHRADEP</sequence>
<keyword evidence="1" id="KW-1133">Transmembrane helix</keyword>
<feature type="transmembrane region" description="Helical" evidence="1">
    <location>
        <begin position="66"/>
        <end position="84"/>
    </location>
</feature>
<dbReference type="RefSeq" id="WP_167975056.1">
    <property type="nucleotide sequence ID" value="NZ_VSRL01000053.1"/>
</dbReference>
<dbReference type="Pfam" id="PF11239">
    <property type="entry name" value="DUF3040"/>
    <property type="match status" value="1"/>
</dbReference>
<evidence type="ECO:0000313" key="2">
    <source>
        <dbReference type="EMBL" id="NKE58383.1"/>
    </source>
</evidence>
<comment type="caution">
    <text evidence="2">The sequence shown here is derived from an EMBL/GenBank/DDBJ whole genome shotgun (WGS) entry which is preliminary data.</text>
</comment>
<organism evidence="2 3">
    <name type="scientific">Lentzea indica</name>
    <dbReference type="NCBI Taxonomy" id="2604800"/>
    <lineage>
        <taxon>Bacteria</taxon>
        <taxon>Bacillati</taxon>
        <taxon>Actinomycetota</taxon>
        <taxon>Actinomycetes</taxon>
        <taxon>Pseudonocardiales</taxon>
        <taxon>Pseudonocardiaceae</taxon>
        <taxon>Lentzea</taxon>
    </lineage>
</organism>
<protein>
    <submittedName>
        <fullName evidence="2">DUF3040 domain-containing protein</fullName>
    </submittedName>
</protein>
<keyword evidence="3" id="KW-1185">Reference proteome</keyword>
<name>A0ABX1FHD2_9PSEU</name>
<keyword evidence="1" id="KW-0812">Transmembrane</keyword>
<reference evidence="2 3" key="1">
    <citation type="submission" date="2019-08" db="EMBL/GenBank/DDBJ databases">
        <title>Lentzea from Indian Himalayas.</title>
        <authorList>
            <person name="Mandal S."/>
            <person name="Mallick Gupta A."/>
            <person name="Maiti P.K."/>
            <person name="Sarkar J."/>
            <person name="Mandal S."/>
        </authorList>
    </citation>
    <scope>NUCLEOTIDE SEQUENCE [LARGE SCALE GENOMIC DNA]</scope>
    <source>
        <strain evidence="2 3">PSKA42</strain>
    </source>
</reference>
<dbReference type="EMBL" id="VSRL01000053">
    <property type="protein sequence ID" value="NKE58383.1"/>
    <property type="molecule type" value="Genomic_DNA"/>
</dbReference>
<gene>
    <name evidence="2" type="ORF">FXN61_16745</name>
</gene>
<proteinExistence type="predicted"/>